<dbReference type="Gene3D" id="1.20.5.1930">
    <property type="match status" value="1"/>
</dbReference>
<evidence type="ECO:0000256" key="8">
    <source>
        <dbReference type="ARBA" id="ARBA00023012"/>
    </source>
</evidence>
<keyword evidence="9" id="KW-0472">Membrane</keyword>
<dbReference type="GO" id="GO:0005524">
    <property type="term" value="F:ATP binding"/>
    <property type="evidence" value="ECO:0007669"/>
    <property type="project" value="UniProtKB-KW"/>
</dbReference>
<dbReference type="Pfam" id="PF07730">
    <property type="entry name" value="HisKA_3"/>
    <property type="match status" value="1"/>
</dbReference>
<feature type="domain" description="Signal transduction histidine kinase subgroup 3 dimerisation and phosphoacceptor" evidence="10">
    <location>
        <begin position="326"/>
        <end position="388"/>
    </location>
</feature>
<feature type="transmembrane region" description="Helical" evidence="9">
    <location>
        <begin position="139"/>
        <end position="157"/>
    </location>
</feature>
<reference evidence="11 12" key="1">
    <citation type="submission" date="2019-10" db="EMBL/GenBank/DDBJ databases">
        <title>Whole genome shotgun sequence of Acrocarpospora macrocephala NBRC 16266.</title>
        <authorList>
            <person name="Ichikawa N."/>
            <person name="Kimura A."/>
            <person name="Kitahashi Y."/>
            <person name="Komaki H."/>
            <person name="Oguchi A."/>
        </authorList>
    </citation>
    <scope>NUCLEOTIDE SEQUENCE [LARGE SCALE GENOMIC DNA]</scope>
    <source>
        <strain evidence="11 12">NBRC 16266</strain>
    </source>
</reference>
<keyword evidence="7" id="KW-0067">ATP-binding</keyword>
<evidence type="ECO:0000256" key="7">
    <source>
        <dbReference type="ARBA" id="ARBA00022840"/>
    </source>
</evidence>
<dbReference type="GO" id="GO:0000155">
    <property type="term" value="F:phosphorelay sensor kinase activity"/>
    <property type="evidence" value="ECO:0007669"/>
    <property type="project" value="InterPro"/>
</dbReference>
<sequence>MVVAAVLVACCGAWTVRGLRPHTAAGLLVAAAAVALPTLGGVGSLPPWLRAAALAAEPLVVAGLALTRPRGARAARRTRRGGRGYWPRDVRAAFPRGTRSAVALASAAAAVHLVGYEPFDDPNCPRTCDPLGLAFLDTRTTVLIVTGLLAAATVAMASAPMSTAVAAAAVVAAGWGVRWAWWEGFAWPDVLIAVGPLAVAGASGAVWASGLATLRTRRALERLAVQLATGTAGPIRAVHFAVPGTTRWIDASGWDAEPPEGTRTVAAGPGLRLLVSRHADPGDVLAGLTPAIEWGLRNARLAALAHVHIADVRASQRRVVAAADAERRRIERDLHDGAQQRLVSAAFQLRLARARVGQDADQVAAIEDAVHKALASLRTLSHGLFPRVLADEGLAAALDDLVAASGVRASLDVRLNRVPDQDTAMAIYAAVARALDHPARTADIVVSDDPLTARIETDAVWRTDLTEIADRVGAVGGHHRLSQEGTVLTVVIP</sequence>
<comment type="catalytic activity">
    <reaction evidence="1">
        <text>ATP + protein L-histidine = ADP + protein N-phospho-L-histidine.</text>
        <dbReference type="EC" id="2.7.13.3"/>
    </reaction>
</comment>
<keyword evidence="4" id="KW-0808">Transferase</keyword>
<dbReference type="AlphaFoldDB" id="A0A5M3WGV9"/>
<dbReference type="InterPro" id="IPR011712">
    <property type="entry name" value="Sig_transdc_His_kin_sub3_dim/P"/>
</dbReference>
<protein>
    <recommendedName>
        <fullName evidence="2">histidine kinase</fullName>
        <ecNumber evidence="2">2.7.13.3</ecNumber>
    </recommendedName>
</protein>
<dbReference type="PANTHER" id="PTHR24421:SF10">
    <property type="entry name" value="NITRATE_NITRITE SENSOR PROTEIN NARQ"/>
    <property type="match status" value="1"/>
</dbReference>
<evidence type="ECO:0000256" key="5">
    <source>
        <dbReference type="ARBA" id="ARBA00022741"/>
    </source>
</evidence>
<evidence type="ECO:0000256" key="3">
    <source>
        <dbReference type="ARBA" id="ARBA00022553"/>
    </source>
</evidence>
<dbReference type="InterPro" id="IPR050482">
    <property type="entry name" value="Sensor_HK_TwoCompSys"/>
</dbReference>
<dbReference type="PANTHER" id="PTHR24421">
    <property type="entry name" value="NITRATE/NITRITE SENSOR PROTEIN NARX-RELATED"/>
    <property type="match status" value="1"/>
</dbReference>
<proteinExistence type="predicted"/>
<evidence type="ECO:0000313" key="12">
    <source>
        <dbReference type="Proteomes" id="UP000331127"/>
    </source>
</evidence>
<evidence type="ECO:0000256" key="9">
    <source>
        <dbReference type="SAM" id="Phobius"/>
    </source>
</evidence>
<keyword evidence="6" id="KW-0418">Kinase</keyword>
<evidence type="ECO:0000313" key="11">
    <source>
        <dbReference type="EMBL" id="GES07530.1"/>
    </source>
</evidence>
<keyword evidence="5" id="KW-0547">Nucleotide-binding</keyword>
<keyword evidence="9" id="KW-1133">Transmembrane helix</keyword>
<dbReference type="EMBL" id="BLAE01000006">
    <property type="protein sequence ID" value="GES07530.1"/>
    <property type="molecule type" value="Genomic_DNA"/>
</dbReference>
<evidence type="ECO:0000256" key="4">
    <source>
        <dbReference type="ARBA" id="ARBA00022679"/>
    </source>
</evidence>
<keyword evidence="3" id="KW-0597">Phosphoprotein</keyword>
<accession>A0A5M3WGV9</accession>
<organism evidence="11 12">
    <name type="scientific">Acrocarpospora macrocephala</name>
    <dbReference type="NCBI Taxonomy" id="150177"/>
    <lineage>
        <taxon>Bacteria</taxon>
        <taxon>Bacillati</taxon>
        <taxon>Actinomycetota</taxon>
        <taxon>Actinomycetes</taxon>
        <taxon>Streptosporangiales</taxon>
        <taxon>Streptosporangiaceae</taxon>
        <taxon>Acrocarpospora</taxon>
    </lineage>
</organism>
<dbReference type="GO" id="GO:0046983">
    <property type="term" value="F:protein dimerization activity"/>
    <property type="evidence" value="ECO:0007669"/>
    <property type="project" value="InterPro"/>
</dbReference>
<evidence type="ECO:0000259" key="10">
    <source>
        <dbReference type="Pfam" id="PF07730"/>
    </source>
</evidence>
<keyword evidence="8" id="KW-0902">Two-component regulatory system</keyword>
<evidence type="ECO:0000256" key="2">
    <source>
        <dbReference type="ARBA" id="ARBA00012438"/>
    </source>
</evidence>
<keyword evidence="12" id="KW-1185">Reference proteome</keyword>
<dbReference type="Proteomes" id="UP000331127">
    <property type="component" value="Unassembled WGS sequence"/>
</dbReference>
<feature type="transmembrane region" description="Helical" evidence="9">
    <location>
        <begin position="48"/>
        <end position="67"/>
    </location>
</feature>
<keyword evidence="9" id="KW-0812">Transmembrane</keyword>
<name>A0A5M3WGV9_9ACTN</name>
<comment type="caution">
    <text evidence="11">The sequence shown here is derived from an EMBL/GenBank/DDBJ whole genome shotgun (WGS) entry which is preliminary data.</text>
</comment>
<evidence type="ECO:0000256" key="1">
    <source>
        <dbReference type="ARBA" id="ARBA00000085"/>
    </source>
</evidence>
<evidence type="ECO:0000256" key="6">
    <source>
        <dbReference type="ARBA" id="ARBA00022777"/>
    </source>
</evidence>
<dbReference type="EC" id="2.7.13.3" evidence="2"/>
<feature type="transmembrane region" description="Helical" evidence="9">
    <location>
        <begin position="193"/>
        <end position="214"/>
    </location>
</feature>
<dbReference type="GO" id="GO:0016020">
    <property type="term" value="C:membrane"/>
    <property type="evidence" value="ECO:0007669"/>
    <property type="project" value="InterPro"/>
</dbReference>
<gene>
    <name evidence="11" type="ORF">Amac_011250</name>
</gene>